<organism evidence="5 6">
    <name type="scientific">Halapricum desulfuricans</name>
    <dbReference type="NCBI Taxonomy" id="2841257"/>
    <lineage>
        <taxon>Archaea</taxon>
        <taxon>Methanobacteriati</taxon>
        <taxon>Methanobacteriota</taxon>
        <taxon>Stenosarchaea group</taxon>
        <taxon>Halobacteria</taxon>
        <taxon>Halobacteriales</taxon>
        <taxon>Haloarculaceae</taxon>
        <taxon>Halapricum</taxon>
    </lineage>
</organism>
<dbReference type="Gene3D" id="3.40.630.30">
    <property type="match status" value="1"/>
</dbReference>
<accession>A0A897N6D0</accession>
<dbReference type="EMBL" id="CP064787">
    <property type="protein sequence ID" value="QSG06763.1"/>
    <property type="molecule type" value="Genomic_DNA"/>
</dbReference>
<proteinExistence type="predicted"/>
<evidence type="ECO:0000256" key="2">
    <source>
        <dbReference type="ARBA" id="ARBA00023315"/>
    </source>
</evidence>
<dbReference type="GeneID" id="68855993"/>
<name>A0A897N6D0_9EURY</name>
<protein>
    <submittedName>
        <fullName evidence="5">Acetyltransferase (GNAT) family</fullName>
    </submittedName>
</protein>
<dbReference type="InterPro" id="IPR016181">
    <property type="entry name" value="Acyl_CoA_acyltransferase"/>
</dbReference>
<evidence type="ECO:0000256" key="1">
    <source>
        <dbReference type="ARBA" id="ARBA00022679"/>
    </source>
</evidence>
<dbReference type="Proteomes" id="UP000663525">
    <property type="component" value="Chromosome"/>
</dbReference>
<keyword evidence="2" id="KW-0012">Acyltransferase</keyword>
<feature type="region of interest" description="Disordered" evidence="3">
    <location>
        <begin position="1"/>
        <end position="30"/>
    </location>
</feature>
<evidence type="ECO:0000256" key="3">
    <source>
        <dbReference type="SAM" id="MobiDB-lite"/>
    </source>
</evidence>
<dbReference type="PANTHER" id="PTHR43877">
    <property type="entry name" value="AMINOALKYLPHOSPHONATE N-ACETYLTRANSFERASE-RELATED-RELATED"/>
    <property type="match status" value="1"/>
</dbReference>
<feature type="domain" description="N-acetyltransferase" evidence="4">
    <location>
        <begin position="30"/>
        <end position="176"/>
    </location>
</feature>
<evidence type="ECO:0000313" key="5">
    <source>
        <dbReference type="EMBL" id="QSG06763.1"/>
    </source>
</evidence>
<evidence type="ECO:0000259" key="4">
    <source>
        <dbReference type="PROSITE" id="PS51186"/>
    </source>
</evidence>
<dbReference type="SUPFAM" id="SSF55729">
    <property type="entry name" value="Acyl-CoA N-acyltransferases (Nat)"/>
    <property type="match status" value="1"/>
</dbReference>
<dbReference type="InterPro" id="IPR050832">
    <property type="entry name" value="Bact_Acetyltransf"/>
</dbReference>
<dbReference type="InterPro" id="IPR000182">
    <property type="entry name" value="GNAT_dom"/>
</dbReference>
<dbReference type="CDD" id="cd04301">
    <property type="entry name" value="NAT_SF"/>
    <property type="match status" value="1"/>
</dbReference>
<dbReference type="Pfam" id="PF00583">
    <property type="entry name" value="Acetyltransf_1"/>
    <property type="match status" value="1"/>
</dbReference>
<keyword evidence="1 5" id="KW-0808">Transferase</keyword>
<dbReference type="RefSeq" id="WP_229113253.1">
    <property type="nucleotide sequence ID" value="NZ_CP064787.1"/>
</dbReference>
<reference evidence="5" key="1">
    <citation type="submission" date="2020-11" db="EMBL/GenBank/DDBJ databases">
        <title>Carbohydrate-dependent, anaerobic sulfur respiration: A novel catabolism in halophilic archaea.</title>
        <authorList>
            <person name="Sorokin D.Y."/>
            <person name="Messina E."/>
            <person name="Smedile F."/>
            <person name="La Cono V."/>
            <person name="Hallsworth J.E."/>
            <person name="Yakimov M.M."/>
        </authorList>
    </citation>
    <scope>NUCLEOTIDE SEQUENCE</scope>
    <source>
        <strain evidence="5">HSR12-1</strain>
    </source>
</reference>
<dbReference type="AlphaFoldDB" id="A0A897N6D0"/>
<sequence>MTLNRTYPDEPAGEFPEPPRAITDREDREIEVRVAEPDDRDALVEMYLAFDPSDRAQGIPPVKEYAIDNWLDTVLAEDCLNVIAWDGADAVGHAMLVPDNEDAHELAIFVLHTYQGAGIGTELLKTLLGHAQREGIETVWLTVERWNEPAIELYKKVGFEICGTESFEIEMSIRLH</sequence>
<dbReference type="GO" id="GO:0016747">
    <property type="term" value="F:acyltransferase activity, transferring groups other than amino-acyl groups"/>
    <property type="evidence" value="ECO:0007669"/>
    <property type="project" value="InterPro"/>
</dbReference>
<gene>
    <name evidence="5" type="primary">wecD8</name>
    <name evidence="5" type="ORF">HSR121_2442</name>
</gene>
<evidence type="ECO:0000313" key="6">
    <source>
        <dbReference type="Proteomes" id="UP000663525"/>
    </source>
</evidence>
<dbReference type="PROSITE" id="PS51186">
    <property type="entry name" value="GNAT"/>
    <property type="match status" value="1"/>
</dbReference>